<accession>A0A8S1TS50</accession>
<reference evidence="2" key="1">
    <citation type="submission" date="2021-01" db="EMBL/GenBank/DDBJ databases">
        <authorList>
            <consortium name="Genoscope - CEA"/>
            <person name="William W."/>
        </authorList>
    </citation>
    <scope>NUCLEOTIDE SEQUENCE</scope>
</reference>
<feature type="region of interest" description="Disordered" evidence="1">
    <location>
        <begin position="286"/>
        <end position="321"/>
    </location>
</feature>
<name>A0A8S1TS50_PAROT</name>
<comment type="caution">
    <text evidence="2">The sequence shown here is derived from an EMBL/GenBank/DDBJ whole genome shotgun (WGS) entry which is preliminary data.</text>
</comment>
<sequence>MSTNKISIQASPLSQSKKTICLRRNLNSQERNMNKDQPKQLPPLNQQKSYLDLISQQTKSFIQQTPPQNKNEKQLIFDKQQQLQQSQGMFFQQTQSNARPPKPQITQQTTNNCIKQTLQNAQNENQITNIQYQQQNQIEGIANKQQEQYCNSKITLQQEISILQPEQTIKQQINEITSPINSQEPQSQGQFMNSNHTVPTITKQSRSKQFLKKQLSNAFKVKTENFHSQPQDFQIPQNNCENGDNNQESLQNFYSGRKINYQTEIDQNPDNQQRQKQSCDANQFRIKSSKPDHQELNNQQQRPKENRIDQIRHVSSPNPGPNVQCLKEIVDSQSINQNQNNINENQLPQEKELKLSNQLQQIIQNNTKYLFFKCQNEGQNCNYFCIVTNFHNQNYYCPNCDKFSVKADFIQKKLTLQCGHTLTCYDIMKIVQNAIKIEQHARCSECKSELDYKLIKCFDKSKYYINLKLEIDIQLLKQSILKNTQLRIAKCTGSDCNFYTIWDSKKNQLLQGFCISCNSRVAFIMDDNQNLPYKVNCGHELSKQRLLGLASDALIRRNFAKCPQCQIFISLKFFQQVQSYGLQYVEQACKRQLEIIKQQFYDKQEVVLSQCSTQGCSFFYVFQNKTICNSQKQYIFSKQFNLNNQKIFSFCPQCQQFSISNDWKSRTKLQKQQKMQFQYS</sequence>
<organism evidence="2 3">
    <name type="scientific">Paramecium octaurelia</name>
    <dbReference type="NCBI Taxonomy" id="43137"/>
    <lineage>
        <taxon>Eukaryota</taxon>
        <taxon>Sar</taxon>
        <taxon>Alveolata</taxon>
        <taxon>Ciliophora</taxon>
        <taxon>Intramacronucleata</taxon>
        <taxon>Oligohymenophorea</taxon>
        <taxon>Peniculida</taxon>
        <taxon>Parameciidae</taxon>
        <taxon>Paramecium</taxon>
    </lineage>
</organism>
<dbReference type="EMBL" id="CAJJDP010000028">
    <property type="protein sequence ID" value="CAD8153799.1"/>
    <property type="molecule type" value="Genomic_DNA"/>
</dbReference>
<feature type="region of interest" description="Disordered" evidence="1">
    <location>
        <begin position="86"/>
        <end position="106"/>
    </location>
</feature>
<evidence type="ECO:0000256" key="1">
    <source>
        <dbReference type="SAM" id="MobiDB-lite"/>
    </source>
</evidence>
<dbReference type="OrthoDB" id="312052at2759"/>
<feature type="region of interest" description="Disordered" evidence="1">
    <location>
        <begin position="229"/>
        <end position="250"/>
    </location>
</feature>
<protein>
    <submittedName>
        <fullName evidence="2">Uncharacterized protein</fullName>
    </submittedName>
</protein>
<feature type="compositionally biased region" description="Basic and acidic residues" evidence="1">
    <location>
        <begin position="302"/>
        <end position="312"/>
    </location>
</feature>
<feature type="compositionally biased region" description="Low complexity" evidence="1">
    <location>
        <begin position="86"/>
        <end position="95"/>
    </location>
</feature>
<dbReference type="OMA" id="GFCISCN"/>
<keyword evidence="3" id="KW-1185">Reference proteome</keyword>
<dbReference type="AlphaFoldDB" id="A0A8S1TS50"/>
<evidence type="ECO:0000313" key="3">
    <source>
        <dbReference type="Proteomes" id="UP000683925"/>
    </source>
</evidence>
<evidence type="ECO:0000313" key="2">
    <source>
        <dbReference type="EMBL" id="CAD8153799.1"/>
    </source>
</evidence>
<gene>
    <name evidence="2" type="ORF">POCTA_138.1.T0280206</name>
</gene>
<dbReference type="Proteomes" id="UP000683925">
    <property type="component" value="Unassembled WGS sequence"/>
</dbReference>
<proteinExistence type="predicted"/>